<accession>A0AAN8N0H9</accession>
<evidence type="ECO:0000256" key="2">
    <source>
        <dbReference type="SAM" id="SignalP"/>
    </source>
</evidence>
<sequence>MKVSVIASVTIYSFALAAPAGTNNGRTAVTGSIDFDKNGDAVGSINFGGDGGVKGNGDGKGSIKLGGDGDLKGKGGGAGGLDIGDLVAGVLASLGLGGNGGGKGGAGGNGGITGGLPIVGGGGGGGKGGLPVDVGGLTGGLPIVGGGGGGKGGITGGLPVVGGDKGGKGGKGGSGGLGLDGVLGTVTGVLGGGGKGGGPLGAVGGVTGGLGGGKGGAGGNSGGGPLGLNAITGVLSGSREGFFAFRKAADLLSEGACNLALTEATHVADFFVLAPFQAVQELLTGWYETGEAAFLNTAAENGLTEVEVREVSEKFATTQDVFNFFEDADKTLSKNGGKGTFEGVQPKEFIGSSAYRRCRQLQSTDGIRFVELGDETPKDVRPVRPGGPVKADGVVPVVPVRVNGATARVDPTKKEATEGTEEPAPEAPVTEEPAPEAPVTEETKEDEPKPEEPKPEEPKPEEPKPEEPKSEEPKPEEPKEDKAATKA</sequence>
<feature type="compositionally biased region" description="Basic and acidic residues" evidence="1">
    <location>
        <begin position="446"/>
        <end position="487"/>
    </location>
</feature>
<protein>
    <submittedName>
        <fullName evidence="3">Uncharacterized protein</fullName>
    </submittedName>
</protein>
<evidence type="ECO:0000256" key="1">
    <source>
        <dbReference type="SAM" id="MobiDB-lite"/>
    </source>
</evidence>
<dbReference type="AlphaFoldDB" id="A0AAN8N0H9"/>
<proteinExistence type="predicted"/>
<feature type="compositionally biased region" description="Low complexity" evidence="1">
    <location>
        <begin position="427"/>
        <end position="440"/>
    </location>
</feature>
<evidence type="ECO:0000313" key="4">
    <source>
        <dbReference type="Proteomes" id="UP001313282"/>
    </source>
</evidence>
<feature type="region of interest" description="Disordered" evidence="1">
    <location>
        <begin position="402"/>
        <end position="487"/>
    </location>
</feature>
<keyword evidence="4" id="KW-1185">Reference proteome</keyword>
<feature type="signal peptide" evidence="2">
    <location>
        <begin position="1"/>
        <end position="17"/>
    </location>
</feature>
<evidence type="ECO:0000313" key="3">
    <source>
        <dbReference type="EMBL" id="KAK6342720.1"/>
    </source>
</evidence>
<keyword evidence="2" id="KW-0732">Signal</keyword>
<feature type="chain" id="PRO_5043043584" evidence="2">
    <location>
        <begin position="18"/>
        <end position="487"/>
    </location>
</feature>
<comment type="caution">
    <text evidence="3">The sequence shown here is derived from an EMBL/GenBank/DDBJ whole genome shotgun (WGS) entry which is preliminary data.</text>
</comment>
<dbReference type="EMBL" id="JAVHNR010000005">
    <property type="protein sequence ID" value="KAK6342720.1"/>
    <property type="molecule type" value="Genomic_DNA"/>
</dbReference>
<reference evidence="3 4" key="1">
    <citation type="submission" date="2019-10" db="EMBL/GenBank/DDBJ databases">
        <authorList>
            <person name="Palmer J.M."/>
        </authorList>
    </citation>
    <scope>NUCLEOTIDE SEQUENCE [LARGE SCALE GENOMIC DNA]</scope>
    <source>
        <strain evidence="3 4">TWF718</strain>
    </source>
</reference>
<name>A0AAN8N0H9_9PEZI</name>
<organism evidence="3 4">
    <name type="scientific">Orbilia javanica</name>
    <dbReference type="NCBI Taxonomy" id="47235"/>
    <lineage>
        <taxon>Eukaryota</taxon>
        <taxon>Fungi</taxon>
        <taxon>Dikarya</taxon>
        <taxon>Ascomycota</taxon>
        <taxon>Pezizomycotina</taxon>
        <taxon>Orbiliomycetes</taxon>
        <taxon>Orbiliales</taxon>
        <taxon>Orbiliaceae</taxon>
        <taxon>Orbilia</taxon>
    </lineage>
</organism>
<gene>
    <name evidence="3" type="ORF">TWF718_008110</name>
</gene>
<dbReference type="Proteomes" id="UP001313282">
    <property type="component" value="Unassembled WGS sequence"/>
</dbReference>